<reference evidence="10" key="1">
    <citation type="submission" date="2021-08" db="EMBL/GenBank/DDBJ databases">
        <title>WGS assembly of Ceratopteris richardii.</title>
        <authorList>
            <person name="Marchant D.B."/>
            <person name="Chen G."/>
            <person name="Jenkins J."/>
            <person name="Shu S."/>
            <person name="Leebens-Mack J."/>
            <person name="Grimwood J."/>
            <person name="Schmutz J."/>
            <person name="Soltis P."/>
            <person name="Soltis D."/>
            <person name="Chen Z.-H."/>
        </authorList>
    </citation>
    <scope>NUCLEOTIDE SEQUENCE</scope>
    <source>
        <strain evidence="10">Whitten #5841</strain>
        <tissue evidence="10">Leaf</tissue>
    </source>
</reference>
<comment type="caution">
    <text evidence="10">The sequence shown here is derived from an EMBL/GenBank/DDBJ whole genome shotgun (WGS) entry which is preliminary data.</text>
</comment>
<dbReference type="Pfam" id="PF03083">
    <property type="entry name" value="MtN3_slv"/>
    <property type="match status" value="2"/>
</dbReference>
<keyword evidence="11" id="KW-1185">Reference proteome</keyword>
<dbReference type="PANTHER" id="PTHR10791">
    <property type="entry name" value="RAG1-ACTIVATING PROTEIN 1"/>
    <property type="match status" value="1"/>
</dbReference>
<feature type="transmembrane region" description="Helical" evidence="9">
    <location>
        <begin position="126"/>
        <end position="147"/>
    </location>
</feature>
<evidence type="ECO:0000256" key="8">
    <source>
        <dbReference type="ARBA" id="ARBA00023136"/>
    </source>
</evidence>
<dbReference type="GO" id="GO:0051119">
    <property type="term" value="F:sugar transmembrane transporter activity"/>
    <property type="evidence" value="ECO:0007669"/>
    <property type="project" value="InterPro"/>
</dbReference>
<sequence>MTALSLVIGIAGNITGILLYASPAPIFLRIIRRKSTESFSGVIYAVSALSTLQWTYFALLRGKKARPLASLTAIGFSLQVAFNCIYLRFASRSQRRLQILLLFVAATFFIFMATLTSLLLNGTKRAVAVGIICDSISVCYSASPLVIMRRVIKFKSTEFLPFYLPLFFFLSGILWTIFALLTHDLFIAIPNCVNMLLGGLQLIIHLYFNFRRLISASQTTHLVRIIVVNGKTVLSDGYPQTETISSSANAVDQEIGTVNGQTALGDGCPQKDAPSSALNVVDQSSEEYMTVNAVNGKSDVPVHAVHQKNGVTVLEHQQKQPKDDVCPPS</sequence>
<feature type="transmembrane region" description="Helical" evidence="9">
    <location>
        <begin position="39"/>
        <end position="56"/>
    </location>
</feature>
<dbReference type="FunFam" id="1.20.1280.290:FF:000002">
    <property type="entry name" value="Bidirectional sugar transporter SWEET"/>
    <property type="match status" value="1"/>
</dbReference>
<comment type="subcellular location">
    <subcellularLocation>
        <location evidence="9">Cell membrane</location>
        <topology evidence="9">Multi-pass membrane protein</topology>
    </subcellularLocation>
    <subcellularLocation>
        <location evidence="1">Endomembrane system</location>
        <topology evidence="1">Multi-pass membrane protein</topology>
    </subcellularLocation>
</comment>
<evidence type="ECO:0000256" key="1">
    <source>
        <dbReference type="ARBA" id="ARBA00004127"/>
    </source>
</evidence>
<feature type="transmembrane region" description="Helical" evidence="9">
    <location>
        <begin position="187"/>
        <end position="208"/>
    </location>
</feature>
<evidence type="ECO:0000256" key="3">
    <source>
        <dbReference type="ARBA" id="ARBA00022448"/>
    </source>
</evidence>
<evidence type="ECO:0000256" key="6">
    <source>
        <dbReference type="ARBA" id="ARBA00022737"/>
    </source>
</evidence>
<comment type="function">
    <text evidence="9">Mediates both low-affinity uptake and efflux of sugar across the membrane.</text>
</comment>
<keyword evidence="3 9" id="KW-0813">Transport</keyword>
<keyword evidence="4 9" id="KW-0762">Sugar transport</keyword>
<feature type="transmembrane region" description="Helical" evidence="9">
    <location>
        <begin position="159"/>
        <end position="181"/>
    </location>
</feature>
<evidence type="ECO:0000313" key="10">
    <source>
        <dbReference type="EMBL" id="KAH7447702.1"/>
    </source>
</evidence>
<accession>A0A8T2VK45</accession>
<evidence type="ECO:0000256" key="2">
    <source>
        <dbReference type="ARBA" id="ARBA00007809"/>
    </source>
</evidence>
<comment type="similarity">
    <text evidence="2 9">Belongs to the SWEET sugar transporter family.</text>
</comment>
<feature type="transmembrane region" description="Helical" evidence="9">
    <location>
        <begin position="6"/>
        <end position="27"/>
    </location>
</feature>
<dbReference type="Gene3D" id="1.20.1280.290">
    <property type="match status" value="2"/>
</dbReference>
<feature type="transmembrane region" description="Helical" evidence="9">
    <location>
        <begin position="68"/>
        <end position="87"/>
    </location>
</feature>
<keyword evidence="5 9" id="KW-0812">Transmembrane</keyword>
<organism evidence="10 11">
    <name type="scientific">Ceratopteris richardii</name>
    <name type="common">Triangle waterfern</name>
    <dbReference type="NCBI Taxonomy" id="49495"/>
    <lineage>
        <taxon>Eukaryota</taxon>
        <taxon>Viridiplantae</taxon>
        <taxon>Streptophyta</taxon>
        <taxon>Embryophyta</taxon>
        <taxon>Tracheophyta</taxon>
        <taxon>Polypodiopsida</taxon>
        <taxon>Polypodiidae</taxon>
        <taxon>Polypodiales</taxon>
        <taxon>Pteridineae</taxon>
        <taxon>Pteridaceae</taxon>
        <taxon>Parkerioideae</taxon>
        <taxon>Ceratopteris</taxon>
    </lineage>
</organism>
<keyword evidence="8 9" id="KW-0472">Membrane</keyword>
<gene>
    <name evidence="10" type="ORF">KP509_01G117600</name>
</gene>
<keyword evidence="7 9" id="KW-1133">Transmembrane helix</keyword>
<dbReference type="GO" id="GO:0012505">
    <property type="term" value="C:endomembrane system"/>
    <property type="evidence" value="ECO:0007669"/>
    <property type="project" value="UniProtKB-SubCell"/>
</dbReference>
<evidence type="ECO:0000256" key="4">
    <source>
        <dbReference type="ARBA" id="ARBA00022597"/>
    </source>
</evidence>
<dbReference type="PANTHER" id="PTHR10791:SF142">
    <property type="entry name" value="BIDIRECTIONAL SUGAR TRANSPORTER SWEET16"/>
    <property type="match status" value="1"/>
</dbReference>
<evidence type="ECO:0000313" key="11">
    <source>
        <dbReference type="Proteomes" id="UP000825935"/>
    </source>
</evidence>
<keyword evidence="6" id="KW-0677">Repeat</keyword>
<dbReference type="GO" id="GO:0005886">
    <property type="term" value="C:plasma membrane"/>
    <property type="evidence" value="ECO:0007669"/>
    <property type="project" value="UniProtKB-SubCell"/>
</dbReference>
<dbReference type="Proteomes" id="UP000825935">
    <property type="component" value="Chromosome 1"/>
</dbReference>
<protein>
    <recommendedName>
        <fullName evidence="9">Bidirectional sugar transporter SWEET</fullName>
    </recommendedName>
</protein>
<evidence type="ECO:0000256" key="5">
    <source>
        <dbReference type="ARBA" id="ARBA00022692"/>
    </source>
</evidence>
<dbReference type="EMBL" id="CM035406">
    <property type="protein sequence ID" value="KAH7447702.1"/>
    <property type="molecule type" value="Genomic_DNA"/>
</dbReference>
<evidence type="ECO:0000256" key="7">
    <source>
        <dbReference type="ARBA" id="ARBA00022989"/>
    </source>
</evidence>
<dbReference type="InterPro" id="IPR047664">
    <property type="entry name" value="SWEET"/>
</dbReference>
<dbReference type="InterPro" id="IPR004316">
    <property type="entry name" value="SWEET_rpt"/>
</dbReference>
<dbReference type="OrthoDB" id="409725at2759"/>
<evidence type="ECO:0000256" key="9">
    <source>
        <dbReference type="RuleBase" id="RU910715"/>
    </source>
</evidence>
<feature type="transmembrane region" description="Helical" evidence="9">
    <location>
        <begin position="99"/>
        <end position="120"/>
    </location>
</feature>
<proteinExistence type="inferred from homology"/>
<name>A0A8T2VK45_CERRI</name>
<dbReference type="AlphaFoldDB" id="A0A8T2VK45"/>